<dbReference type="eggNOG" id="COG0331">
    <property type="taxonomic scope" value="Bacteria"/>
</dbReference>
<dbReference type="PANTHER" id="PTHR42681">
    <property type="entry name" value="MALONYL-COA-ACYL CARRIER PROTEIN TRANSACYLASE, MITOCHONDRIAL"/>
    <property type="match status" value="1"/>
</dbReference>
<dbReference type="InterPro" id="IPR001227">
    <property type="entry name" value="Ac_transferase_dom_sf"/>
</dbReference>
<protein>
    <recommendedName>
        <fullName evidence="1">[acyl-carrier-protein] S-malonyltransferase</fullName>
        <ecNumber evidence="1">2.3.1.39</ecNumber>
    </recommendedName>
</protein>
<dbReference type="InterPro" id="IPR050858">
    <property type="entry name" value="Mal-CoA-ACP_Trans/PKS_FabD"/>
</dbReference>
<dbReference type="RefSeq" id="WP_006915529.1">
    <property type="nucleotide sequence ID" value="NZ_AFNV02000009.1"/>
</dbReference>
<evidence type="ECO:0000256" key="4">
    <source>
        <dbReference type="ARBA" id="ARBA00048462"/>
    </source>
</evidence>
<feature type="domain" description="Malonyl-CoA:ACP transacylase (MAT)" evidence="5">
    <location>
        <begin position="6"/>
        <end position="296"/>
    </location>
</feature>
<organism evidence="6 7">
    <name type="scientific">Salinisphaera shabanensis E1L3A</name>
    <dbReference type="NCBI Taxonomy" id="1033802"/>
    <lineage>
        <taxon>Bacteria</taxon>
        <taxon>Pseudomonadati</taxon>
        <taxon>Pseudomonadota</taxon>
        <taxon>Gammaproteobacteria</taxon>
        <taxon>Salinisphaerales</taxon>
        <taxon>Salinisphaeraceae</taxon>
        <taxon>Salinisphaera</taxon>
    </lineage>
</organism>
<reference evidence="6 7" key="1">
    <citation type="journal article" date="2011" name="J. Bacteriol.">
        <title>Genome sequence of Salinisphaera shabanensis, a gammaproteobacterium from the harsh, variable environment of the brine-seawater interface of the Shaban Deep in the Red Sea.</title>
        <authorList>
            <person name="Antunes A."/>
            <person name="Alam I."/>
            <person name="Bajic V.B."/>
            <person name="Stingl U."/>
        </authorList>
    </citation>
    <scope>NUCLEOTIDE SEQUENCE [LARGE SCALE GENOMIC DNA]</scope>
    <source>
        <strain evidence="6 7">E1L3A</strain>
    </source>
</reference>
<dbReference type="Gene3D" id="3.40.366.10">
    <property type="entry name" value="Malonyl-Coenzyme A Acyl Carrier Protein, domain 2"/>
    <property type="match status" value="1"/>
</dbReference>
<dbReference type="Proteomes" id="UP000006242">
    <property type="component" value="Unassembled WGS sequence"/>
</dbReference>
<evidence type="ECO:0000256" key="2">
    <source>
        <dbReference type="ARBA" id="ARBA00022679"/>
    </source>
</evidence>
<name>U2FZF0_9GAMM</name>
<dbReference type="InterPro" id="IPR014043">
    <property type="entry name" value="Acyl_transferase_dom"/>
</dbReference>
<dbReference type="EC" id="2.3.1.39" evidence="1"/>
<dbReference type="AlphaFoldDB" id="U2FZF0"/>
<keyword evidence="3 6" id="KW-0012">Acyltransferase</keyword>
<dbReference type="Gene3D" id="3.30.70.250">
    <property type="entry name" value="Malonyl-CoA ACP transacylase, ACP-binding"/>
    <property type="match status" value="1"/>
</dbReference>
<dbReference type="EMBL" id="AFNV02000009">
    <property type="protein sequence ID" value="ERJ19483.1"/>
    <property type="molecule type" value="Genomic_DNA"/>
</dbReference>
<evidence type="ECO:0000259" key="5">
    <source>
        <dbReference type="SMART" id="SM00827"/>
    </source>
</evidence>
<evidence type="ECO:0000313" key="6">
    <source>
        <dbReference type="EMBL" id="ERJ19483.1"/>
    </source>
</evidence>
<comment type="caution">
    <text evidence="6">The sequence shown here is derived from an EMBL/GenBank/DDBJ whole genome shotgun (WGS) entry which is preliminary data.</text>
</comment>
<dbReference type="OrthoDB" id="9808564at2"/>
<dbReference type="GO" id="GO:0004314">
    <property type="term" value="F:[acyl-carrier-protein] S-malonyltransferase activity"/>
    <property type="evidence" value="ECO:0007669"/>
    <property type="project" value="UniProtKB-EC"/>
</dbReference>
<dbReference type="STRING" id="1033802.SSPSH_001551"/>
<gene>
    <name evidence="6" type="ORF">SSPSH_001551</name>
</gene>
<reference evidence="6 7" key="2">
    <citation type="journal article" date="2013" name="PLoS ONE">
        <title>INDIGO - INtegrated Data Warehouse of MIcrobial GenOmes with Examples from the Red Sea Extremophiles.</title>
        <authorList>
            <person name="Alam I."/>
            <person name="Antunes A."/>
            <person name="Kamau A.A."/>
            <person name="Ba Alawi W."/>
            <person name="Kalkatawi M."/>
            <person name="Stingl U."/>
            <person name="Bajic V.B."/>
        </authorList>
    </citation>
    <scope>NUCLEOTIDE SEQUENCE [LARGE SCALE GENOMIC DNA]</scope>
    <source>
        <strain evidence="6 7">E1L3A</strain>
    </source>
</reference>
<proteinExistence type="predicted"/>
<evidence type="ECO:0000313" key="7">
    <source>
        <dbReference type="Proteomes" id="UP000006242"/>
    </source>
</evidence>
<evidence type="ECO:0000256" key="3">
    <source>
        <dbReference type="ARBA" id="ARBA00023315"/>
    </source>
</evidence>
<accession>U2FZF0</accession>
<keyword evidence="7" id="KW-1185">Reference proteome</keyword>
<dbReference type="GO" id="GO:0005829">
    <property type="term" value="C:cytosol"/>
    <property type="evidence" value="ECO:0007669"/>
    <property type="project" value="TreeGrafter"/>
</dbReference>
<comment type="catalytic activity">
    <reaction evidence="4">
        <text>holo-[ACP] + malonyl-CoA = malonyl-[ACP] + CoA</text>
        <dbReference type="Rhea" id="RHEA:41792"/>
        <dbReference type="Rhea" id="RHEA-COMP:9623"/>
        <dbReference type="Rhea" id="RHEA-COMP:9685"/>
        <dbReference type="ChEBI" id="CHEBI:57287"/>
        <dbReference type="ChEBI" id="CHEBI:57384"/>
        <dbReference type="ChEBI" id="CHEBI:64479"/>
        <dbReference type="ChEBI" id="CHEBI:78449"/>
        <dbReference type="EC" id="2.3.1.39"/>
    </reaction>
</comment>
<evidence type="ECO:0000256" key="1">
    <source>
        <dbReference type="ARBA" id="ARBA00013258"/>
    </source>
</evidence>
<dbReference type="PANTHER" id="PTHR42681:SF1">
    <property type="entry name" value="MALONYL-COA-ACYL CARRIER PROTEIN TRANSACYLASE, MITOCHONDRIAL"/>
    <property type="match status" value="1"/>
</dbReference>
<dbReference type="SUPFAM" id="SSF52151">
    <property type="entry name" value="FabD/lysophospholipase-like"/>
    <property type="match status" value="1"/>
</dbReference>
<dbReference type="GO" id="GO:0006633">
    <property type="term" value="P:fatty acid biosynthetic process"/>
    <property type="evidence" value="ECO:0007669"/>
    <property type="project" value="TreeGrafter"/>
</dbReference>
<sequence>MGVVFTFPGQGAQRAGMIAELPDSAAVHDTLAETADVLGRDVSTLDNSDALKGTETTQLALTVVGVASARHLIAEAGTPDAAMGLSIGAWPAAVIAGAIGYADALILVAARGRLMAEAYPQSYGMSAVIGLDEDRVQELAADLYSDDAPLYVGNVNSDTQIVVAGRDDALDRLAEAATAKGASRVQRLDMAVPSHCALLDVPAERLAEAAADTTFHAPACAYFSANRRRRLWQADDIRDDLVYNMARTVYWAASARIVHESGYELAVEMPPARVLTRLHPAMEGPGEAVAVIDAGWHNAAALIWRAHTSAD</sequence>
<keyword evidence="2 6" id="KW-0808">Transferase</keyword>
<dbReference type="Pfam" id="PF00698">
    <property type="entry name" value="Acyl_transf_1"/>
    <property type="match status" value="1"/>
</dbReference>
<dbReference type="SMART" id="SM00827">
    <property type="entry name" value="PKS_AT"/>
    <property type="match status" value="1"/>
</dbReference>
<dbReference type="InterPro" id="IPR016035">
    <property type="entry name" value="Acyl_Trfase/lysoPLipase"/>
</dbReference>
<dbReference type="SUPFAM" id="SSF55048">
    <property type="entry name" value="Probable ACP-binding domain of malonyl-CoA ACP transacylase"/>
    <property type="match status" value="1"/>
</dbReference>
<dbReference type="InterPro" id="IPR016036">
    <property type="entry name" value="Malonyl_transacylase_ACP-bd"/>
</dbReference>